<keyword evidence="3" id="KW-1185">Reference proteome</keyword>
<dbReference type="AlphaFoldDB" id="A0A9P7ZLF5"/>
<proteinExistence type="predicted"/>
<dbReference type="RefSeq" id="XP_046117577.1">
    <property type="nucleotide sequence ID" value="XM_046266802.1"/>
</dbReference>
<dbReference type="Pfam" id="PF22803">
    <property type="entry name" value="GBD_Y3"/>
    <property type="match status" value="1"/>
</dbReference>
<comment type="caution">
    <text evidence="2">The sequence shown here is derived from an EMBL/GenBank/DDBJ whole genome shotgun (WGS) entry which is preliminary data.</text>
</comment>
<dbReference type="InterPro" id="IPR054443">
    <property type="entry name" value="Y3-like_dom"/>
</dbReference>
<reference evidence="2" key="1">
    <citation type="journal article" date="2021" name="IMA Fungus">
        <title>Genomic characterization of three marine fungi, including Emericellopsis atlantica sp. nov. with signatures of a generalist lifestyle and marine biomass degradation.</title>
        <authorList>
            <person name="Hagestad O.C."/>
            <person name="Hou L."/>
            <person name="Andersen J.H."/>
            <person name="Hansen E.H."/>
            <person name="Altermark B."/>
            <person name="Li C."/>
            <person name="Kuhnert E."/>
            <person name="Cox R.J."/>
            <person name="Crous P.W."/>
            <person name="Spatafora J.W."/>
            <person name="Lail K."/>
            <person name="Amirebrahimi M."/>
            <person name="Lipzen A."/>
            <person name="Pangilinan J."/>
            <person name="Andreopoulos W."/>
            <person name="Hayes R.D."/>
            <person name="Ng V."/>
            <person name="Grigoriev I.V."/>
            <person name="Jackson S.A."/>
            <person name="Sutton T.D.S."/>
            <person name="Dobson A.D.W."/>
            <person name="Rama T."/>
        </authorList>
    </citation>
    <scope>NUCLEOTIDE SEQUENCE</scope>
    <source>
        <strain evidence="2">TS7</strain>
    </source>
</reference>
<name>A0A9P7ZLF5_9HYPO</name>
<evidence type="ECO:0000313" key="2">
    <source>
        <dbReference type="EMBL" id="KAG9253653.1"/>
    </source>
</evidence>
<organism evidence="2 3">
    <name type="scientific">Emericellopsis atlantica</name>
    <dbReference type="NCBI Taxonomy" id="2614577"/>
    <lineage>
        <taxon>Eukaryota</taxon>
        <taxon>Fungi</taxon>
        <taxon>Dikarya</taxon>
        <taxon>Ascomycota</taxon>
        <taxon>Pezizomycotina</taxon>
        <taxon>Sordariomycetes</taxon>
        <taxon>Hypocreomycetidae</taxon>
        <taxon>Hypocreales</taxon>
        <taxon>Bionectriaceae</taxon>
        <taxon>Emericellopsis</taxon>
    </lineage>
</organism>
<dbReference type="EMBL" id="MU251257">
    <property type="protein sequence ID" value="KAG9253653.1"/>
    <property type="molecule type" value="Genomic_DNA"/>
</dbReference>
<accession>A0A9P7ZLF5</accession>
<dbReference type="GeneID" id="70297705"/>
<sequence>MQLTNLFTDAAAVVADKACDLKLGGTYGPEGTYNGRKAACFNTPHGKMDFIITHISDGERDLSQEECYDGLQKEIHGCGKGGSSSYTNWRYKADPNEGEC</sequence>
<evidence type="ECO:0000259" key="1">
    <source>
        <dbReference type="Pfam" id="PF22803"/>
    </source>
</evidence>
<dbReference type="OrthoDB" id="4825549at2759"/>
<gene>
    <name evidence="2" type="ORF">F5Z01DRAFT_737503</name>
</gene>
<evidence type="ECO:0000313" key="3">
    <source>
        <dbReference type="Proteomes" id="UP000887229"/>
    </source>
</evidence>
<protein>
    <recommendedName>
        <fullName evidence="1">Glycan binding protein Y3-like domain-containing protein</fullName>
    </recommendedName>
</protein>
<dbReference type="Proteomes" id="UP000887229">
    <property type="component" value="Unassembled WGS sequence"/>
</dbReference>
<feature type="domain" description="Glycan binding protein Y3-like" evidence="1">
    <location>
        <begin position="37"/>
        <end position="100"/>
    </location>
</feature>